<feature type="compositionally biased region" description="Polar residues" evidence="5">
    <location>
        <begin position="915"/>
        <end position="988"/>
    </location>
</feature>
<feature type="compositionally biased region" description="Gly residues" evidence="5">
    <location>
        <begin position="15"/>
        <end position="27"/>
    </location>
</feature>
<evidence type="ECO:0000256" key="4">
    <source>
        <dbReference type="ARBA" id="ARBA00038443"/>
    </source>
</evidence>
<dbReference type="EMBL" id="JAAOZQ010000029">
    <property type="protein sequence ID" value="KAF7525427.1"/>
    <property type="molecule type" value="Genomic_DNA"/>
</dbReference>
<keyword evidence="8" id="KW-1185">Reference proteome</keyword>
<dbReference type="Proteomes" id="UP000701341">
    <property type="component" value="Unassembled WGS sequence"/>
</dbReference>
<feature type="compositionally biased region" description="Low complexity" evidence="5">
    <location>
        <begin position="843"/>
        <end position="870"/>
    </location>
</feature>
<feature type="compositionally biased region" description="Polar residues" evidence="5">
    <location>
        <begin position="1144"/>
        <end position="1154"/>
    </location>
</feature>
<dbReference type="GO" id="GO:0006406">
    <property type="term" value="P:mRNA export from nucleus"/>
    <property type="evidence" value="ECO:0007669"/>
    <property type="project" value="TreeGrafter"/>
</dbReference>
<feature type="region of interest" description="Disordered" evidence="5">
    <location>
        <begin position="703"/>
        <end position="1294"/>
    </location>
</feature>
<feature type="compositionally biased region" description="Basic residues" evidence="5">
    <location>
        <begin position="1258"/>
        <end position="1268"/>
    </location>
</feature>
<dbReference type="Gene3D" id="1.25.40.990">
    <property type="match status" value="1"/>
</dbReference>
<feature type="compositionally biased region" description="Basic and acidic residues" evidence="5">
    <location>
        <begin position="1464"/>
        <end position="1478"/>
    </location>
</feature>
<feature type="region of interest" description="Disordered" evidence="5">
    <location>
        <begin position="1433"/>
        <end position="1504"/>
    </location>
</feature>
<dbReference type="InterPro" id="IPR005062">
    <property type="entry name" value="SAC3/GANP/THP3_conserved"/>
</dbReference>
<feature type="compositionally biased region" description="Polar residues" evidence="5">
    <location>
        <begin position="92"/>
        <end position="101"/>
    </location>
</feature>
<feature type="domain" description="SAC3/GANP/THP3 conserved" evidence="6">
    <location>
        <begin position="213"/>
        <end position="534"/>
    </location>
</feature>
<proteinExistence type="inferred from homology"/>
<feature type="compositionally biased region" description="Low complexity" evidence="5">
    <location>
        <begin position="31"/>
        <end position="45"/>
    </location>
</feature>
<organism evidence="7 8">
    <name type="scientific">Penicillium crustosum</name>
    <name type="common">Blue mold fungus</name>
    <dbReference type="NCBI Taxonomy" id="36656"/>
    <lineage>
        <taxon>Eukaryota</taxon>
        <taxon>Fungi</taxon>
        <taxon>Dikarya</taxon>
        <taxon>Ascomycota</taxon>
        <taxon>Pezizomycotina</taxon>
        <taxon>Eurotiomycetes</taxon>
        <taxon>Eurotiomycetidae</taxon>
        <taxon>Eurotiales</taxon>
        <taxon>Aspergillaceae</taxon>
        <taxon>Penicillium</taxon>
    </lineage>
</organism>
<evidence type="ECO:0000256" key="3">
    <source>
        <dbReference type="ARBA" id="ARBA00023242"/>
    </source>
</evidence>
<feature type="compositionally biased region" description="Polar residues" evidence="5">
    <location>
        <begin position="1168"/>
        <end position="1184"/>
    </location>
</feature>
<feature type="compositionally biased region" description="Low complexity" evidence="5">
    <location>
        <begin position="703"/>
        <end position="726"/>
    </location>
</feature>
<keyword evidence="3" id="KW-0539">Nucleus</keyword>
<feature type="compositionally biased region" description="Basic and acidic residues" evidence="5">
    <location>
        <begin position="1269"/>
        <end position="1284"/>
    </location>
</feature>
<feature type="compositionally biased region" description="Polar residues" evidence="5">
    <location>
        <begin position="1003"/>
        <end position="1013"/>
    </location>
</feature>
<feature type="compositionally biased region" description="Basic and acidic residues" evidence="5">
    <location>
        <begin position="1485"/>
        <end position="1504"/>
    </location>
</feature>
<evidence type="ECO:0000313" key="8">
    <source>
        <dbReference type="Proteomes" id="UP000701341"/>
    </source>
</evidence>
<protein>
    <recommendedName>
        <fullName evidence="6">SAC3/GANP/THP3 conserved domain-containing protein</fullName>
    </recommendedName>
</protein>
<feature type="compositionally biased region" description="Low complexity" evidence="5">
    <location>
        <begin position="759"/>
        <end position="797"/>
    </location>
</feature>
<dbReference type="PANTHER" id="PTHR12436:SF3">
    <property type="entry name" value="GERMINAL-CENTER ASSOCIATED NUCLEAR PROTEIN"/>
    <property type="match status" value="1"/>
</dbReference>
<feature type="compositionally biased region" description="Polar residues" evidence="5">
    <location>
        <begin position="1035"/>
        <end position="1058"/>
    </location>
</feature>
<comment type="similarity">
    <text evidence="4">Belongs to the SAC3 family.</text>
</comment>
<dbReference type="GO" id="GO:0005635">
    <property type="term" value="C:nuclear envelope"/>
    <property type="evidence" value="ECO:0007669"/>
    <property type="project" value="UniProtKB-SubCell"/>
</dbReference>
<feature type="region of interest" description="Disordered" evidence="5">
    <location>
        <begin position="1"/>
        <end position="124"/>
    </location>
</feature>
<feature type="compositionally biased region" description="Low complexity" evidence="5">
    <location>
        <begin position="1093"/>
        <end position="1110"/>
    </location>
</feature>
<feature type="compositionally biased region" description="Basic and acidic residues" evidence="5">
    <location>
        <begin position="1439"/>
        <end position="1451"/>
    </location>
</feature>
<dbReference type="PANTHER" id="PTHR12436">
    <property type="entry name" value="80 KDA MCM3-ASSOCIATED PROTEIN"/>
    <property type="match status" value="1"/>
</dbReference>
<evidence type="ECO:0000259" key="6">
    <source>
        <dbReference type="Pfam" id="PF03399"/>
    </source>
</evidence>
<feature type="compositionally biased region" description="Low complexity" evidence="5">
    <location>
        <begin position="898"/>
        <end position="913"/>
    </location>
</feature>
<keyword evidence="2" id="KW-0597">Phosphoprotein</keyword>
<comment type="subcellular location">
    <subcellularLocation>
        <location evidence="1">Nucleus envelope</location>
    </subcellularLocation>
</comment>
<dbReference type="GO" id="GO:0070390">
    <property type="term" value="C:transcription export complex 2"/>
    <property type="evidence" value="ECO:0007669"/>
    <property type="project" value="TreeGrafter"/>
</dbReference>
<dbReference type="GO" id="GO:0005737">
    <property type="term" value="C:cytoplasm"/>
    <property type="evidence" value="ECO:0007669"/>
    <property type="project" value="TreeGrafter"/>
</dbReference>
<evidence type="ECO:0000313" key="7">
    <source>
        <dbReference type="EMBL" id="KAF7525427.1"/>
    </source>
</evidence>
<name>A0A9P5GP16_PENCR</name>
<accession>A0A9P5GP16</accession>
<gene>
    <name evidence="7" type="ORF">PCG10_004908</name>
</gene>
<feature type="compositionally biased region" description="Low complexity" evidence="5">
    <location>
        <begin position="1015"/>
        <end position="1034"/>
    </location>
</feature>
<evidence type="ECO:0000256" key="5">
    <source>
        <dbReference type="SAM" id="MobiDB-lite"/>
    </source>
</evidence>
<evidence type="ECO:0000256" key="1">
    <source>
        <dbReference type="ARBA" id="ARBA00004259"/>
    </source>
</evidence>
<sequence length="1504" mass="162321">MASPFNPSAGRGHRGGAPGVQGSTGRGRGGHTSTYVPRGSGAPRAARARGRGRGSATWTARGRGRGAGAANHTANGSQHPAEGPTPGVVNSPFAQSNQQKPVASPFGAQPAQQSPFSRVSNNASASNVAKNPFAQPNITKQQSSAKFVGGGSNVAASMEHASTLNNYQERFDKLKIDQVRQRERAIKDGQMADPNQPTSLNQAITPVGTCTGMCPDFERVERIVQKAVDKCEKYYNPATNQLEIMETKMVKRFRRAAAGNDEQLPSDIRTPKTLLQTMNYLIRYVINGGESLAVIHMFVWNRTRSIRNDFSVQQLTHEEDVKTAVICLERIARFHIVSLHLLSNPANTEQFDRHQEREQLNNTMLSLMYYYDDNRERIHFPNEDEFRAYHILFSIHDQRPDLEARVQKWPPALLASPRVQVALELFAAACNTWEPQGALDSRRPNAVAQGFYTRFFNIINSPSVSYLMACVAEVYFNHIRQTAIRAIWKAYCRTPLSQQSKNDHWTVEELTKVLHFDDDEQTIEYCNAQGLQFVENASGGLYLNWGDRPVDSVDFAPSSDHSFSETYVESKRAGRSLVAIILGMNIREAARMGMIDRSQLPQKSEPLPEAEAEDGDLFVSDIDNQTPAPVVETHNAFLQDTSASEFRIASESQKSLQSTLAGSPSLFQSNVPPAASKPPNPFAAAFQPSNMASTASNPFATSIPSTTVTPAAPSPFTSSPNPFSFPKEPEKTDASALTTTPSPFQIKPPPSQPDAADKPAVSSISPAGPSSSAIASTSSSSIFSKPAYANPKTETPATTPPAPTLSKPSLFPPPSSTTDKPASVFPNGSGSVLPSGTGAFTAPSPFSFSKPSEPTQKTETPETVTTAPSTLFKPSATPPETSTVDKPASVFSSGAGAFTTPSPFSFSKPSEPTQKTETPATVATAPSTLFQPSTSPPASLTESKNPFAASTFSGANPFGATNTSAQSTATKTDAKAQHTTIASNNPFTLPNAPLSFPAVGLGNTATPAASSPFQALKAPETAAEAKEPAPASSSGQPFSPFSVNNASTISGSSNTAASQFPVPGSVFAVPKAPQPSQKADIPATTAPMPENPPLGLSPSLGSLQSPKLSGTSVFSQSAPVQAQLPGPPPINGSTSISGARRSVSHPQATASSPPRTLFEALRQPKIFDTTSNAYSPETATTQPSAPLFQSPEPSAVPGQQASLKRQHEATDANASHQRKRRSSLKGKAPAAASDGSFKRSVHFEEEKPLPQESQVSSVHKKSKVHEKKRVLDEKPEPKPEEHGPSTKVPKVSTEDEHVPFKFSVYEAENRPMPKLPILEKLEEKLARAKALCEPTRLTEEQLQYIEEARLKRARQVDEDEIALSRARILAEKLRTGPGIFDGWTGKIREPRHDPNWNPIARMAEKYRARTMPQPTSYVPPPLALNRTARGYEVAFAPDTPDRPMSRTEQRIRRTGARGLAHVPLDFERHKREKEEMAKSKNGKKGNNDKDKKDEKEKDVSSHGV</sequence>
<feature type="region of interest" description="Disordered" evidence="5">
    <location>
        <begin position="667"/>
        <end position="687"/>
    </location>
</feature>
<dbReference type="InterPro" id="IPR045107">
    <property type="entry name" value="SAC3/GANP/THP3"/>
</dbReference>
<dbReference type="FunFam" id="1.25.40.990:FF:000008">
    <property type="entry name" value="Nuclear mRNA export protein SAC3"/>
    <property type="match status" value="1"/>
</dbReference>
<evidence type="ECO:0000256" key="2">
    <source>
        <dbReference type="ARBA" id="ARBA00022553"/>
    </source>
</evidence>
<reference evidence="7" key="1">
    <citation type="submission" date="2020-02" db="EMBL/GenBank/DDBJ databases">
        <authorList>
            <person name="Lichtner F.J."/>
        </authorList>
    </citation>
    <scope>NUCLEOTIDE SEQUENCE</scope>
    <source>
        <strain evidence="7">G10</strain>
    </source>
</reference>
<comment type="caution">
    <text evidence="7">The sequence shown here is derived from an EMBL/GenBank/DDBJ whole genome shotgun (WGS) entry which is preliminary data.</text>
</comment>
<feature type="compositionally biased region" description="Polar residues" evidence="5">
    <location>
        <begin position="1111"/>
        <end position="1120"/>
    </location>
</feature>
<dbReference type="Pfam" id="PF03399">
    <property type="entry name" value="SAC3_GANP"/>
    <property type="match status" value="1"/>
</dbReference>